<keyword evidence="4" id="KW-1015">Disulfide bond</keyword>
<dbReference type="PIRSF" id="PIRSF036917">
    <property type="entry name" value="Alph_amls_MalS"/>
    <property type="match status" value="1"/>
</dbReference>
<evidence type="ECO:0000256" key="3">
    <source>
        <dbReference type="PIRSR" id="PIRSR036917-3"/>
    </source>
</evidence>
<proteinExistence type="predicted"/>
<feature type="signal peptide" evidence="5">
    <location>
        <begin position="1"/>
        <end position="21"/>
    </location>
</feature>
<dbReference type="OrthoDB" id="3236218at2"/>
<dbReference type="SMART" id="SM00642">
    <property type="entry name" value="Aamy"/>
    <property type="match status" value="1"/>
</dbReference>
<keyword evidence="5" id="KW-0732">Signal</keyword>
<accession>A4BF32</accession>
<evidence type="ECO:0000313" key="8">
    <source>
        <dbReference type="Proteomes" id="UP000005953"/>
    </source>
</evidence>
<dbReference type="GO" id="GO:0004556">
    <property type="term" value="F:alpha-amylase activity"/>
    <property type="evidence" value="ECO:0007669"/>
    <property type="project" value="InterPro"/>
</dbReference>
<dbReference type="GO" id="GO:0009313">
    <property type="term" value="P:oligosaccharide catabolic process"/>
    <property type="evidence" value="ECO:0007669"/>
    <property type="project" value="InterPro"/>
</dbReference>
<sequence>MRFPALPFGLLSVLMSPALLAATLTIEPVEPENRTVIQAEFTDGLAEQALEKGSYRLHVQRSGECAFDLGGSPDTRVRFNRPIPLTACAEAPLELKVRVPGSFTFTLDAQAPSLTLTFTPQKTASTPFRRPLPETQCNVWTGGPVTVDVQSVFNDGEVLRDYYSGHLAEVVNGQVTLTPAKGSNGLLLLERAEHQPSAFSWDNLTVYFVMTDRFHNGDPSNDHSFGRQSDGKEEIGTFHGGDIRGLIDKLDYIEALGANAIWMTPLVEQVHGFVGGGENGDFPFYAYHGYWALDYTRLDPNFGTDADLRELVQEAHRRDIRLIWDAVINHAGYATGQDLVDFDVDAFKAGERVDNQWQPSAGQTWHSFHDAIDYNSTAWNADWWNSDWVRGSFPGYEAPGGDDLTMALAGLPDFRTESSEPVGLPPILLDKADSRAMTTQQTVAEHLIDWQAYWVREYGIDAFRVDTAKHVELERWSQLKQAATEALRDWKSDNGDQALDDSPFWMVGEVFDHPLYKDYYYDAGFDSLINFEFQEAAHELALCMNRLDETFQRYANTVNADPDFNALTYISSHDTTLFYAKYQSLELQKRVAAPFLLLPGGVQIYYGDESGRPLGPYGDDFHQGTRSDMNWEDIKDDRAELLNHWKILGQFRNRHVAIGAGTHRKISDSPYVFSRQKDDDSVVIVFAGNEAQ</sequence>
<dbReference type="InterPro" id="IPR006047">
    <property type="entry name" value="GH13_cat_dom"/>
</dbReference>
<evidence type="ECO:0000256" key="5">
    <source>
        <dbReference type="SAM" id="SignalP"/>
    </source>
</evidence>
<organism evidence="7 8">
    <name type="scientific">Reinekea blandensis MED297</name>
    <dbReference type="NCBI Taxonomy" id="314283"/>
    <lineage>
        <taxon>Bacteria</taxon>
        <taxon>Pseudomonadati</taxon>
        <taxon>Pseudomonadota</taxon>
        <taxon>Gammaproteobacteria</taxon>
        <taxon>Oceanospirillales</taxon>
        <taxon>Saccharospirillaceae</taxon>
        <taxon>Reinekea</taxon>
    </lineage>
</organism>
<feature type="binding site" evidence="2">
    <location>
        <position position="470"/>
    </location>
    <ligand>
        <name>Ca(2+)</name>
        <dbReference type="ChEBI" id="CHEBI:29108"/>
    </ligand>
</feature>
<keyword evidence="8" id="KW-1185">Reference proteome</keyword>
<dbReference type="AlphaFoldDB" id="A4BF32"/>
<dbReference type="InterPro" id="IPR014635">
    <property type="entry name" value="A_amylase_MalS"/>
</dbReference>
<feature type="disulfide bond" evidence="4">
    <location>
        <begin position="137"/>
        <end position="543"/>
    </location>
</feature>
<comment type="cofactor">
    <cofactor evidence="2">
        <name>Ca(2+)</name>
        <dbReference type="ChEBI" id="CHEBI:29108"/>
    </cofactor>
    <text evidence="2">Binds 1 Ca(2+) ion per subunit.</text>
</comment>
<protein>
    <submittedName>
        <fullName evidence="7">Periplasmic alpha-amylase</fullName>
    </submittedName>
</protein>
<feature type="chain" id="PRO_5002666476" evidence="5">
    <location>
        <begin position="22"/>
        <end position="692"/>
    </location>
</feature>
<reference evidence="7 8" key="1">
    <citation type="submission" date="2006-02" db="EMBL/GenBank/DDBJ databases">
        <authorList>
            <person name="Pinhassi J."/>
            <person name="Pedros-Alio C."/>
            <person name="Ferriera S."/>
            <person name="Johnson J."/>
            <person name="Kravitz S."/>
            <person name="Halpern A."/>
            <person name="Remington K."/>
            <person name="Beeson K."/>
            <person name="Tran B."/>
            <person name="Rogers Y.-H."/>
            <person name="Friedman R."/>
            <person name="Venter J.C."/>
        </authorList>
    </citation>
    <scope>NUCLEOTIDE SEQUENCE [LARGE SCALE GENOMIC DNA]</scope>
    <source>
        <strain evidence="7 8">MED297</strain>
    </source>
</reference>
<dbReference type="Proteomes" id="UP000005953">
    <property type="component" value="Unassembled WGS sequence"/>
</dbReference>
<dbReference type="GO" id="GO:0005509">
    <property type="term" value="F:calcium ion binding"/>
    <property type="evidence" value="ECO:0007669"/>
    <property type="project" value="InterPro"/>
</dbReference>
<dbReference type="EMBL" id="AAOE01000011">
    <property type="protein sequence ID" value="EAR09367.1"/>
    <property type="molecule type" value="Genomic_DNA"/>
</dbReference>
<evidence type="ECO:0000256" key="4">
    <source>
        <dbReference type="PIRSR" id="PIRSR036917-4"/>
    </source>
</evidence>
<feature type="active site" description="Nucleophile" evidence="1">
    <location>
        <position position="466"/>
    </location>
</feature>
<dbReference type="SUPFAM" id="SSF51445">
    <property type="entry name" value="(Trans)glycosidases"/>
    <property type="match status" value="1"/>
</dbReference>
<evidence type="ECO:0000256" key="1">
    <source>
        <dbReference type="PIRSR" id="PIRSR036917-1"/>
    </source>
</evidence>
<dbReference type="RefSeq" id="WP_008044318.1">
    <property type="nucleotide sequence ID" value="NZ_CH724151.1"/>
</dbReference>
<feature type="binding site" evidence="2">
    <location>
        <position position="329"/>
    </location>
    <ligand>
        <name>Ca(2+)</name>
        <dbReference type="ChEBI" id="CHEBI:29108"/>
    </ligand>
</feature>
<dbReference type="Pfam" id="PF00128">
    <property type="entry name" value="Alpha-amylase"/>
    <property type="match status" value="2"/>
</dbReference>
<dbReference type="STRING" id="314283.MED297_18803"/>
<feature type="active site" description="Proton donor" evidence="1">
    <location>
        <position position="509"/>
    </location>
</feature>
<evidence type="ECO:0000259" key="6">
    <source>
        <dbReference type="SMART" id="SM00642"/>
    </source>
</evidence>
<dbReference type="InterPro" id="IPR017853">
    <property type="entry name" value="GH"/>
</dbReference>
<comment type="caution">
    <text evidence="7">The sequence shown here is derived from an EMBL/GenBank/DDBJ whole genome shotgun (WGS) entry which is preliminary data.</text>
</comment>
<dbReference type="GO" id="GO:0030980">
    <property type="term" value="P:alpha-glucan catabolic process"/>
    <property type="evidence" value="ECO:0007669"/>
    <property type="project" value="InterPro"/>
</dbReference>
<name>A4BF32_9GAMM</name>
<evidence type="ECO:0000256" key="2">
    <source>
        <dbReference type="PIRSR" id="PIRSR036917-2"/>
    </source>
</evidence>
<dbReference type="HOGENOM" id="CLU_022115_1_0_6"/>
<keyword evidence="2" id="KW-0106">Calcium</keyword>
<feature type="site" description="Transition state stabilizer" evidence="3">
    <location>
        <position position="574"/>
    </location>
</feature>
<dbReference type="GO" id="GO:0042597">
    <property type="term" value="C:periplasmic space"/>
    <property type="evidence" value="ECO:0007669"/>
    <property type="project" value="InterPro"/>
</dbReference>
<dbReference type="PANTHER" id="PTHR10357:SF209">
    <property type="entry name" value="PERIPLASMIC ALPHA-AMYLASE"/>
    <property type="match status" value="1"/>
</dbReference>
<dbReference type="Gene3D" id="3.20.20.80">
    <property type="entry name" value="Glycosidases"/>
    <property type="match status" value="2"/>
</dbReference>
<evidence type="ECO:0000313" key="7">
    <source>
        <dbReference type="EMBL" id="EAR09367.1"/>
    </source>
</evidence>
<dbReference type="PANTHER" id="PTHR10357">
    <property type="entry name" value="ALPHA-AMYLASE FAMILY MEMBER"/>
    <property type="match status" value="1"/>
</dbReference>
<gene>
    <name evidence="7" type="primary">malS</name>
    <name evidence="7" type="ORF">MED297_18803</name>
</gene>
<keyword evidence="2" id="KW-0479">Metal-binding</keyword>
<feature type="domain" description="Glycosyl hydrolase family 13 catalytic" evidence="6">
    <location>
        <begin position="208"/>
        <end position="652"/>
    </location>
</feature>